<dbReference type="InterPro" id="IPR015760">
    <property type="entry name" value="TIF_IF2"/>
</dbReference>
<feature type="domain" description="Tr-type G" evidence="6">
    <location>
        <begin position="1"/>
        <end position="162"/>
    </location>
</feature>
<keyword evidence="4" id="KW-0648">Protein biosynthesis</keyword>
<evidence type="ECO:0000256" key="1">
    <source>
        <dbReference type="ARBA" id="ARBA00007733"/>
    </source>
</evidence>
<dbReference type="EMBL" id="AUZX01011192">
    <property type="protein sequence ID" value="EQD44017.1"/>
    <property type="molecule type" value="Genomic_DNA"/>
</dbReference>
<dbReference type="InterPro" id="IPR000795">
    <property type="entry name" value="T_Tr_GTP-bd_dom"/>
</dbReference>
<dbReference type="InterPro" id="IPR053905">
    <property type="entry name" value="EF-G-like_DII"/>
</dbReference>
<evidence type="ECO:0000259" key="6">
    <source>
        <dbReference type="PROSITE" id="PS51722"/>
    </source>
</evidence>
<keyword evidence="3" id="KW-0547">Nucleotide-binding</keyword>
<dbReference type="PROSITE" id="PS51722">
    <property type="entry name" value="G_TR_2"/>
    <property type="match status" value="1"/>
</dbReference>
<dbReference type="FunFam" id="3.40.50.300:FF:000019">
    <property type="entry name" value="Translation initiation factor IF-2"/>
    <property type="match status" value="1"/>
</dbReference>
<keyword evidence="2 7" id="KW-0396">Initiation factor</keyword>
<evidence type="ECO:0000256" key="3">
    <source>
        <dbReference type="ARBA" id="ARBA00022741"/>
    </source>
</evidence>
<protein>
    <submittedName>
        <fullName evidence="7">Translation initiation factor IF-2</fullName>
    </submittedName>
</protein>
<comment type="similarity">
    <text evidence="1">Belongs to the TRAFAC class translation factor GTPase superfamily. Classic translation factor GTPase family. IF-2 subfamily.</text>
</comment>
<dbReference type="PANTHER" id="PTHR43381:SF5">
    <property type="entry name" value="TR-TYPE G DOMAIN-CONTAINING PROTEIN"/>
    <property type="match status" value="1"/>
</dbReference>
<dbReference type="InterPro" id="IPR009000">
    <property type="entry name" value="Transl_B-barrel_sf"/>
</dbReference>
<dbReference type="Pfam" id="PF22042">
    <property type="entry name" value="EF-G_D2"/>
    <property type="match status" value="1"/>
</dbReference>
<dbReference type="GO" id="GO:0003924">
    <property type="term" value="F:GTPase activity"/>
    <property type="evidence" value="ECO:0007669"/>
    <property type="project" value="InterPro"/>
</dbReference>
<reference evidence="7" key="2">
    <citation type="journal article" date="2014" name="ISME J.">
        <title>Microbial stratification in low pH oxic and suboxic macroscopic growths along an acid mine drainage.</title>
        <authorList>
            <person name="Mendez-Garcia C."/>
            <person name="Mesa V."/>
            <person name="Sprenger R.R."/>
            <person name="Richter M."/>
            <person name="Diez M.S."/>
            <person name="Solano J."/>
            <person name="Bargiela R."/>
            <person name="Golyshina O.V."/>
            <person name="Manteca A."/>
            <person name="Ramos J.L."/>
            <person name="Gallego J.R."/>
            <person name="Llorente I."/>
            <person name="Martins Dos Santos V.A."/>
            <person name="Jensen O.N."/>
            <person name="Pelaez A.I."/>
            <person name="Sanchez J."/>
            <person name="Ferrer M."/>
        </authorList>
    </citation>
    <scope>NUCLEOTIDE SEQUENCE</scope>
</reference>
<dbReference type="InterPro" id="IPR044145">
    <property type="entry name" value="IF2_II"/>
</dbReference>
<evidence type="ECO:0000256" key="5">
    <source>
        <dbReference type="ARBA" id="ARBA00023134"/>
    </source>
</evidence>
<dbReference type="InterPro" id="IPR005225">
    <property type="entry name" value="Small_GTP-bd"/>
</dbReference>
<dbReference type="CDD" id="cd01887">
    <property type="entry name" value="IF2_eIF5B"/>
    <property type="match status" value="1"/>
</dbReference>
<keyword evidence="5" id="KW-0342">GTP-binding</keyword>
<gene>
    <name evidence="7" type="ORF">B1A_15258</name>
</gene>
<sequence length="253" mass="27050">MGHVDHGKTVYLDAIRGSDVVKGEAGGITQHISAYQIKHHDRSLTLLDTPGHEAFAALREHGAQLTDLVVIVVAVDDGVKPQTIEAIRFAKKAGVKILVAINKMDKPGSNSNMVKQQLAEQGVLIEGWGGDIVAVEVSAKTKAGIDQLLDMILLVADVEELDAYLDIPAYGLVIESHMEKGRGPVAELLVQGGVLNIGSFIVAGSTYARIRNLELTDGNKISEAPPSTPVIVTGFKDLPTFGDKFKVVNDEKI</sequence>
<dbReference type="GO" id="GO:0003743">
    <property type="term" value="F:translation initiation factor activity"/>
    <property type="evidence" value="ECO:0007669"/>
    <property type="project" value="UniProtKB-KW"/>
</dbReference>
<dbReference type="Gene3D" id="2.40.30.10">
    <property type="entry name" value="Translation factors"/>
    <property type="match status" value="1"/>
</dbReference>
<organism evidence="7">
    <name type="scientific">mine drainage metagenome</name>
    <dbReference type="NCBI Taxonomy" id="410659"/>
    <lineage>
        <taxon>unclassified sequences</taxon>
        <taxon>metagenomes</taxon>
        <taxon>ecological metagenomes</taxon>
    </lineage>
</organism>
<dbReference type="Gene3D" id="3.40.50.300">
    <property type="entry name" value="P-loop containing nucleotide triphosphate hydrolases"/>
    <property type="match status" value="1"/>
</dbReference>
<dbReference type="NCBIfam" id="TIGR00231">
    <property type="entry name" value="small_GTP"/>
    <property type="match status" value="1"/>
</dbReference>
<dbReference type="GO" id="GO:0005525">
    <property type="term" value="F:GTP binding"/>
    <property type="evidence" value="ECO:0007669"/>
    <property type="project" value="UniProtKB-KW"/>
</dbReference>
<dbReference type="Pfam" id="PF00009">
    <property type="entry name" value="GTP_EFTU"/>
    <property type="match status" value="1"/>
</dbReference>
<accession>T0ZHX4</accession>
<dbReference type="GO" id="GO:0005737">
    <property type="term" value="C:cytoplasm"/>
    <property type="evidence" value="ECO:0007669"/>
    <property type="project" value="TreeGrafter"/>
</dbReference>
<evidence type="ECO:0000256" key="4">
    <source>
        <dbReference type="ARBA" id="ARBA00022917"/>
    </source>
</evidence>
<evidence type="ECO:0000256" key="2">
    <source>
        <dbReference type="ARBA" id="ARBA00022540"/>
    </source>
</evidence>
<dbReference type="PANTHER" id="PTHR43381">
    <property type="entry name" value="TRANSLATION INITIATION FACTOR IF-2-RELATED"/>
    <property type="match status" value="1"/>
</dbReference>
<feature type="non-terminal residue" evidence="7">
    <location>
        <position position="253"/>
    </location>
</feature>
<dbReference type="SUPFAM" id="SSF52540">
    <property type="entry name" value="P-loop containing nucleoside triphosphate hydrolases"/>
    <property type="match status" value="1"/>
</dbReference>
<dbReference type="CDD" id="cd03702">
    <property type="entry name" value="IF2_mtIF2_II"/>
    <property type="match status" value="1"/>
</dbReference>
<name>T0ZHX4_9ZZZZ</name>
<comment type="caution">
    <text evidence="7">The sequence shown here is derived from an EMBL/GenBank/DDBJ whole genome shotgun (WGS) entry which is preliminary data.</text>
</comment>
<reference evidence="7" key="1">
    <citation type="submission" date="2013-08" db="EMBL/GenBank/DDBJ databases">
        <authorList>
            <person name="Mendez C."/>
            <person name="Richter M."/>
            <person name="Ferrer M."/>
            <person name="Sanchez J."/>
        </authorList>
    </citation>
    <scope>NUCLEOTIDE SEQUENCE</scope>
</reference>
<dbReference type="AlphaFoldDB" id="T0ZHX4"/>
<evidence type="ECO:0000313" key="7">
    <source>
        <dbReference type="EMBL" id="EQD44017.1"/>
    </source>
</evidence>
<dbReference type="InterPro" id="IPR027417">
    <property type="entry name" value="P-loop_NTPase"/>
</dbReference>
<dbReference type="SUPFAM" id="SSF50447">
    <property type="entry name" value="Translation proteins"/>
    <property type="match status" value="1"/>
</dbReference>
<proteinExistence type="inferred from homology"/>